<dbReference type="GO" id="GO:0016567">
    <property type="term" value="P:protein ubiquitination"/>
    <property type="evidence" value="ECO:0007669"/>
    <property type="project" value="UniProtKB-UniPathway"/>
</dbReference>
<evidence type="ECO:0000259" key="5">
    <source>
        <dbReference type="Pfam" id="PF03931"/>
    </source>
</evidence>
<feature type="compositionally biased region" description="Basic and acidic residues" evidence="4">
    <location>
        <begin position="106"/>
        <end position="125"/>
    </location>
</feature>
<dbReference type="AlphaFoldDB" id="A0A7J7G1Q3"/>
<dbReference type="InterPro" id="IPR001232">
    <property type="entry name" value="SKP1-like"/>
</dbReference>
<dbReference type="UniPathway" id="UPA00143"/>
<dbReference type="Proteomes" id="UP000593564">
    <property type="component" value="Unassembled WGS sequence"/>
</dbReference>
<comment type="pathway">
    <text evidence="1">Protein modification; protein ubiquitination.</text>
</comment>
<accession>A0A7J7G1Q3</accession>
<dbReference type="EMBL" id="JACBKZ010000014">
    <property type="protein sequence ID" value="KAF5934592.1"/>
    <property type="molecule type" value="Genomic_DNA"/>
</dbReference>
<dbReference type="GO" id="GO:0006511">
    <property type="term" value="P:ubiquitin-dependent protein catabolic process"/>
    <property type="evidence" value="ECO:0007669"/>
    <property type="project" value="InterPro"/>
</dbReference>
<evidence type="ECO:0000313" key="7">
    <source>
        <dbReference type="Proteomes" id="UP000593564"/>
    </source>
</evidence>
<name>A0A7J7G1Q3_CAMSI</name>
<comment type="caution">
    <text evidence="6">The sequence shown here is derived from an EMBL/GenBank/DDBJ whole genome shotgun (WGS) entry which is preliminary data.</text>
</comment>
<dbReference type="SMR" id="A0A7J7G1Q3"/>
<feature type="region of interest" description="Disordered" evidence="4">
    <location>
        <begin position="97"/>
        <end position="125"/>
    </location>
</feature>
<keyword evidence="7" id="KW-1185">Reference proteome</keyword>
<comment type="similarity">
    <text evidence="2">Belongs to the SKP1 family.</text>
</comment>
<proteinExistence type="inferred from homology"/>
<dbReference type="SMART" id="SM00512">
    <property type="entry name" value="Skp1"/>
    <property type="match status" value="1"/>
</dbReference>
<evidence type="ECO:0000313" key="6">
    <source>
        <dbReference type="EMBL" id="KAF5934592.1"/>
    </source>
</evidence>
<dbReference type="GO" id="GO:0009867">
    <property type="term" value="P:jasmonic acid mediated signaling pathway"/>
    <property type="evidence" value="ECO:0007669"/>
    <property type="project" value="UniProtKB-ARBA"/>
</dbReference>
<gene>
    <name evidence="6" type="ORF">HYC85_030763</name>
</gene>
<dbReference type="InterPro" id="IPR016073">
    <property type="entry name" value="Skp1_comp_POZ"/>
</dbReference>
<organism evidence="6 7">
    <name type="scientific">Camellia sinensis</name>
    <name type="common">Tea plant</name>
    <name type="synonym">Thea sinensis</name>
    <dbReference type="NCBI Taxonomy" id="4442"/>
    <lineage>
        <taxon>Eukaryota</taxon>
        <taxon>Viridiplantae</taxon>
        <taxon>Streptophyta</taxon>
        <taxon>Embryophyta</taxon>
        <taxon>Tracheophyta</taxon>
        <taxon>Spermatophyta</taxon>
        <taxon>Magnoliopsida</taxon>
        <taxon>eudicotyledons</taxon>
        <taxon>Gunneridae</taxon>
        <taxon>Pentapetalae</taxon>
        <taxon>asterids</taxon>
        <taxon>Ericales</taxon>
        <taxon>Theaceae</taxon>
        <taxon>Camellia</taxon>
    </lineage>
</organism>
<evidence type="ECO:0000256" key="2">
    <source>
        <dbReference type="ARBA" id="ARBA00009993"/>
    </source>
</evidence>
<feature type="region of interest" description="Disordered" evidence="4">
    <location>
        <begin position="1"/>
        <end position="28"/>
    </location>
</feature>
<evidence type="ECO:0000256" key="1">
    <source>
        <dbReference type="ARBA" id="ARBA00004906"/>
    </source>
</evidence>
<dbReference type="Pfam" id="PF03931">
    <property type="entry name" value="Skp1_POZ"/>
    <property type="match status" value="1"/>
</dbReference>
<evidence type="ECO:0000256" key="4">
    <source>
        <dbReference type="SAM" id="MobiDB-lite"/>
    </source>
</evidence>
<dbReference type="SUPFAM" id="SSF54695">
    <property type="entry name" value="POZ domain"/>
    <property type="match status" value="1"/>
</dbReference>
<dbReference type="InterPro" id="IPR016897">
    <property type="entry name" value="SKP1"/>
</dbReference>
<dbReference type="PANTHER" id="PTHR11165">
    <property type="entry name" value="SKP1"/>
    <property type="match status" value="1"/>
</dbReference>
<reference evidence="7" key="1">
    <citation type="journal article" date="2020" name="Nat. Commun.">
        <title>Genome assembly of wild tea tree DASZ reveals pedigree and selection history of tea varieties.</title>
        <authorList>
            <person name="Zhang W."/>
            <person name="Zhang Y."/>
            <person name="Qiu H."/>
            <person name="Guo Y."/>
            <person name="Wan H."/>
            <person name="Zhang X."/>
            <person name="Scossa F."/>
            <person name="Alseekh S."/>
            <person name="Zhang Q."/>
            <person name="Wang P."/>
            <person name="Xu L."/>
            <person name="Schmidt M.H."/>
            <person name="Jia X."/>
            <person name="Li D."/>
            <person name="Zhu A."/>
            <person name="Guo F."/>
            <person name="Chen W."/>
            <person name="Ni D."/>
            <person name="Usadel B."/>
            <person name="Fernie A.R."/>
            <person name="Wen W."/>
        </authorList>
    </citation>
    <scope>NUCLEOTIDE SEQUENCE [LARGE SCALE GENOMIC DNA]</scope>
    <source>
        <strain evidence="7">cv. G240</strain>
    </source>
</reference>
<sequence>MITLNSSDGELFEVEESGGAGISNDQEHDRKTILPSVTSKILAKVIEYCKKHVENPSNEDKSVEDELKTWDAEVVKVEQPILFDLILGCKLSEHQEPVGPYMPDSCGHDKRKDYRGNLKDLQQRE</sequence>
<protein>
    <recommendedName>
        <fullName evidence="5">SKP1 component POZ domain-containing protein</fullName>
    </recommendedName>
</protein>
<dbReference type="InterPro" id="IPR011333">
    <property type="entry name" value="SKP1/BTB/POZ_sf"/>
</dbReference>
<feature type="domain" description="SKP1 component POZ" evidence="5">
    <location>
        <begin position="29"/>
        <end position="53"/>
    </location>
</feature>
<keyword evidence="3" id="KW-0833">Ubl conjugation pathway</keyword>
<evidence type="ECO:0000256" key="3">
    <source>
        <dbReference type="ARBA" id="ARBA00022786"/>
    </source>
</evidence>
<reference evidence="6 7" key="2">
    <citation type="submission" date="2020-07" db="EMBL/GenBank/DDBJ databases">
        <title>Genome assembly of wild tea tree DASZ reveals pedigree and selection history of tea varieties.</title>
        <authorList>
            <person name="Zhang W."/>
        </authorList>
    </citation>
    <scope>NUCLEOTIDE SEQUENCE [LARGE SCALE GENOMIC DNA]</scope>
    <source>
        <strain evidence="7">cv. G240</strain>
        <tissue evidence="6">Leaf</tissue>
    </source>
</reference>
<dbReference type="Gene3D" id="3.30.710.10">
    <property type="entry name" value="Potassium Channel Kv1.1, Chain A"/>
    <property type="match status" value="1"/>
</dbReference>